<dbReference type="EMBL" id="BAABCS010000002">
    <property type="protein sequence ID" value="GAA4039681.1"/>
    <property type="molecule type" value="Genomic_DNA"/>
</dbReference>
<dbReference type="PANTHER" id="PTHR22916">
    <property type="entry name" value="GLYCOSYLTRANSFERASE"/>
    <property type="match status" value="1"/>
</dbReference>
<sequence>MKISIIIPVYNVAQYLRQSLDSVLSQSYNNIEIIIVNDGSTDDSLSICEEYLQKDERILLLNKANGGLSDARNFGLPKATGDYIWFVDSDDWIVANAIEILVANLSKMRCEVLGFSFINYFEDTHKFSDIAYSQSIGVTTGNDYILKSTFFFPSAWSHIYSRAFLEKHQLTFKVNQLHEDDYFNFGCFGRITSIAKIEDGLYYYRRRENSITTLASKENLLKRMNSYVSLLQLFEIINDIDKSFLLKKGNAYKRNLYELLNQYVLLETIPFAEKYSQVKALKPWLKGFKSEGTQFSHSKKNWLIKSSLQLNALLFLITLSLLKPNK</sequence>
<dbReference type="InterPro" id="IPR001173">
    <property type="entry name" value="Glyco_trans_2-like"/>
</dbReference>
<comment type="caution">
    <text evidence="4">The sequence shown here is derived from an EMBL/GenBank/DDBJ whole genome shotgun (WGS) entry which is preliminary data.</text>
</comment>
<protein>
    <recommendedName>
        <fullName evidence="3">Glycosyltransferase 2-like domain-containing protein</fullName>
    </recommendedName>
</protein>
<keyword evidence="1" id="KW-0328">Glycosyltransferase</keyword>
<evidence type="ECO:0000256" key="1">
    <source>
        <dbReference type="ARBA" id="ARBA00022676"/>
    </source>
</evidence>
<proteinExistence type="predicted"/>
<dbReference type="SUPFAM" id="SSF53448">
    <property type="entry name" value="Nucleotide-diphospho-sugar transferases"/>
    <property type="match status" value="1"/>
</dbReference>
<accession>A0ABP7UC19</accession>
<feature type="domain" description="Glycosyltransferase 2-like" evidence="3">
    <location>
        <begin position="4"/>
        <end position="167"/>
    </location>
</feature>
<dbReference type="RefSeq" id="WP_345088835.1">
    <property type="nucleotide sequence ID" value="NZ_BAABCS010000002.1"/>
</dbReference>
<dbReference type="Pfam" id="PF00535">
    <property type="entry name" value="Glycos_transf_2"/>
    <property type="match status" value="1"/>
</dbReference>
<dbReference type="Proteomes" id="UP001500426">
    <property type="component" value="Unassembled WGS sequence"/>
</dbReference>
<reference evidence="5" key="1">
    <citation type="journal article" date="2019" name="Int. J. Syst. Evol. Microbiol.">
        <title>The Global Catalogue of Microorganisms (GCM) 10K type strain sequencing project: providing services to taxonomists for standard genome sequencing and annotation.</title>
        <authorList>
            <consortium name="The Broad Institute Genomics Platform"/>
            <consortium name="The Broad Institute Genome Sequencing Center for Infectious Disease"/>
            <person name="Wu L."/>
            <person name="Ma J."/>
        </authorList>
    </citation>
    <scope>NUCLEOTIDE SEQUENCE [LARGE SCALE GENOMIC DNA]</scope>
    <source>
        <strain evidence="5">JCM 17068</strain>
    </source>
</reference>
<evidence type="ECO:0000259" key="3">
    <source>
        <dbReference type="Pfam" id="PF00535"/>
    </source>
</evidence>
<keyword evidence="2" id="KW-0808">Transferase</keyword>
<evidence type="ECO:0000256" key="2">
    <source>
        <dbReference type="ARBA" id="ARBA00022679"/>
    </source>
</evidence>
<evidence type="ECO:0000313" key="5">
    <source>
        <dbReference type="Proteomes" id="UP001500426"/>
    </source>
</evidence>
<dbReference type="PANTHER" id="PTHR22916:SF51">
    <property type="entry name" value="GLYCOSYLTRANSFERASE EPSH-RELATED"/>
    <property type="match status" value="1"/>
</dbReference>
<dbReference type="Gene3D" id="3.90.550.10">
    <property type="entry name" value="Spore Coat Polysaccharide Biosynthesis Protein SpsA, Chain A"/>
    <property type="match status" value="1"/>
</dbReference>
<name>A0ABP7UC19_9FLAO</name>
<dbReference type="CDD" id="cd00761">
    <property type="entry name" value="Glyco_tranf_GTA_type"/>
    <property type="match status" value="1"/>
</dbReference>
<dbReference type="InterPro" id="IPR029044">
    <property type="entry name" value="Nucleotide-diphossugar_trans"/>
</dbReference>
<keyword evidence="5" id="KW-1185">Reference proteome</keyword>
<organism evidence="4 5">
    <name type="scientific">Flavobacterium chungnamense</name>
    <dbReference type="NCBI Taxonomy" id="706182"/>
    <lineage>
        <taxon>Bacteria</taxon>
        <taxon>Pseudomonadati</taxon>
        <taxon>Bacteroidota</taxon>
        <taxon>Flavobacteriia</taxon>
        <taxon>Flavobacteriales</taxon>
        <taxon>Flavobacteriaceae</taxon>
        <taxon>Flavobacterium</taxon>
    </lineage>
</organism>
<gene>
    <name evidence="4" type="ORF">GCM10022388_00220</name>
</gene>
<evidence type="ECO:0000313" key="4">
    <source>
        <dbReference type="EMBL" id="GAA4039681.1"/>
    </source>
</evidence>